<protein>
    <submittedName>
        <fullName evidence="1">Uncharacterized protein</fullName>
    </submittedName>
</protein>
<sequence>MVRRATAPSHPTASTSLPPSNTHTDETASPPNRPYVSTGSAAAAPGYPPTSARPHSSSSMRAFHPA</sequence>
<evidence type="ECO:0000313" key="1">
    <source>
        <dbReference type="EMBL" id="KAK1857888.1"/>
    </source>
</evidence>
<organism evidence="1 2">
    <name type="scientific">Pyropia yezoensis</name>
    <name type="common">Susabi-nori</name>
    <name type="synonym">Porphyra yezoensis</name>
    <dbReference type="NCBI Taxonomy" id="2788"/>
    <lineage>
        <taxon>Eukaryota</taxon>
        <taxon>Rhodophyta</taxon>
        <taxon>Bangiophyceae</taxon>
        <taxon>Bangiales</taxon>
        <taxon>Bangiaceae</taxon>
        <taxon>Pyropia</taxon>
    </lineage>
</organism>
<dbReference type="Proteomes" id="UP000798662">
    <property type="component" value="Chromosome 1"/>
</dbReference>
<reference evidence="1" key="1">
    <citation type="submission" date="2019-11" db="EMBL/GenBank/DDBJ databases">
        <title>Nori genome reveals adaptations in red seaweeds to the harsh intertidal environment.</title>
        <authorList>
            <person name="Wang D."/>
            <person name="Mao Y."/>
        </authorList>
    </citation>
    <scope>NUCLEOTIDE SEQUENCE</scope>
    <source>
        <tissue evidence="1">Gametophyte</tissue>
    </source>
</reference>
<proteinExistence type="predicted"/>
<accession>A0ACC3BIY8</accession>
<dbReference type="EMBL" id="CM020618">
    <property type="protein sequence ID" value="KAK1857888.1"/>
    <property type="molecule type" value="Genomic_DNA"/>
</dbReference>
<name>A0ACC3BIY8_PYRYE</name>
<keyword evidence="2" id="KW-1185">Reference proteome</keyword>
<evidence type="ECO:0000313" key="2">
    <source>
        <dbReference type="Proteomes" id="UP000798662"/>
    </source>
</evidence>
<comment type="caution">
    <text evidence="1">The sequence shown here is derived from an EMBL/GenBank/DDBJ whole genome shotgun (WGS) entry which is preliminary data.</text>
</comment>
<gene>
    <name evidence="1" type="ORF">I4F81_000502</name>
</gene>